<dbReference type="PANTHER" id="PTHR19143:SF458">
    <property type="entry name" value="FIBRINOGEN C-TERMINAL DOMAIN-CONTAINING PROTEIN-RELATED"/>
    <property type="match status" value="1"/>
</dbReference>
<feature type="domain" description="Fibrinogen C-terminal" evidence="2">
    <location>
        <begin position="266"/>
        <end position="476"/>
    </location>
</feature>
<dbReference type="Proteomes" id="UP001283361">
    <property type="component" value="Unassembled WGS sequence"/>
</dbReference>
<evidence type="ECO:0000313" key="4">
    <source>
        <dbReference type="Proteomes" id="UP001283361"/>
    </source>
</evidence>
<dbReference type="SMART" id="SM00186">
    <property type="entry name" value="FBG"/>
    <property type="match status" value="1"/>
</dbReference>
<dbReference type="InterPro" id="IPR014716">
    <property type="entry name" value="Fibrinogen_a/b/g_C_1"/>
</dbReference>
<keyword evidence="4" id="KW-1185">Reference proteome</keyword>
<gene>
    <name evidence="3" type="ORF">RRG08_033092</name>
</gene>
<evidence type="ECO:0000313" key="3">
    <source>
        <dbReference type="EMBL" id="KAK3802452.1"/>
    </source>
</evidence>
<dbReference type="InterPro" id="IPR036056">
    <property type="entry name" value="Fibrinogen-like_C"/>
</dbReference>
<proteinExistence type="predicted"/>
<dbReference type="CDD" id="cd00087">
    <property type="entry name" value="FReD"/>
    <property type="match status" value="1"/>
</dbReference>
<evidence type="ECO:0000256" key="1">
    <source>
        <dbReference type="ARBA" id="ARBA00023157"/>
    </source>
</evidence>
<evidence type="ECO:0000259" key="2">
    <source>
        <dbReference type="PROSITE" id="PS51406"/>
    </source>
</evidence>
<accession>A0AAE1BC09</accession>
<sequence>MQRHHEDIRTEGVCGEISCRYGRNGVNVTRIRMSKVKAIGQEGETLAELTGETPMIDSVLNGYEIKGSLSSGKLGGKIEIRLLSSLDCHHGVFACDVTYNDEMGLGLTDMSVMGPGLSEKITGGEHKPSGDSRDGDNCFRLEAEFSEKTSRLEKSLDYNIDRIERVLFKRNDHVTMKLTEVEQAMNTKLTGIESRFDGKYTRLDKINGDLSDQVRLVEIRLSQDLATCSSQYTDLQKQMDDLIRKEGNSHTTVSELKNEIQDVVGSVKISKADVCSRGMGNDVTKNYRPYEIIAGSDDRGPILCDTHTDGGGWIVFQRRTAGDVDFYRDWTEYREGFGSVEGDFWMGNERIHQLTSEKAYELRIDMRYHGREAFAVYESFIMESESDLYKLRLGVYRGNAGNNLHNLQAFSTFDRDNDRIATNCAIEFHGAWWYDKCHVSNLNGQWGATQNKGPRWEGFSATNPVTFSEMKIRRVPRP</sequence>
<dbReference type="AlphaFoldDB" id="A0AAE1BC09"/>
<dbReference type="PROSITE" id="PS00514">
    <property type="entry name" value="FIBRINOGEN_C_1"/>
    <property type="match status" value="1"/>
</dbReference>
<dbReference type="GO" id="GO:0005615">
    <property type="term" value="C:extracellular space"/>
    <property type="evidence" value="ECO:0007669"/>
    <property type="project" value="TreeGrafter"/>
</dbReference>
<reference evidence="3" key="1">
    <citation type="journal article" date="2023" name="G3 (Bethesda)">
        <title>A reference genome for the long-term kleptoplast-retaining sea slug Elysia crispata morphotype clarki.</title>
        <authorList>
            <person name="Eastman K.E."/>
            <person name="Pendleton A.L."/>
            <person name="Shaikh M.A."/>
            <person name="Suttiyut T."/>
            <person name="Ogas R."/>
            <person name="Tomko P."/>
            <person name="Gavelis G."/>
            <person name="Widhalm J.R."/>
            <person name="Wisecaver J.H."/>
        </authorList>
    </citation>
    <scope>NUCLEOTIDE SEQUENCE</scope>
    <source>
        <strain evidence="3">ECLA1</strain>
    </source>
</reference>
<dbReference type="InterPro" id="IPR050373">
    <property type="entry name" value="Fibrinogen_C-term_domain"/>
</dbReference>
<dbReference type="Pfam" id="PF00147">
    <property type="entry name" value="Fibrinogen_C"/>
    <property type="match status" value="1"/>
</dbReference>
<dbReference type="InterPro" id="IPR020837">
    <property type="entry name" value="Fibrinogen_CS"/>
</dbReference>
<keyword evidence="1" id="KW-1015">Disulfide bond</keyword>
<dbReference type="SUPFAM" id="SSF56496">
    <property type="entry name" value="Fibrinogen C-terminal domain-like"/>
    <property type="match status" value="1"/>
</dbReference>
<name>A0AAE1BC09_9GAST</name>
<dbReference type="InterPro" id="IPR002181">
    <property type="entry name" value="Fibrinogen_a/b/g_C_dom"/>
</dbReference>
<dbReference type="PANTHER" id="PTHR19143">
    <property type="entry name" value="FIBRINOGEN/TENASCIN/ANGIOPOEITIN"/>
    <property type="match status" value="1"/>
</dbReference>
<dbReference type="EMBL" id="JAWDGP010000232">
    <property type="protein sequence ID" value="KAK3802452.1"/>
    <property type="molecule type" value="Genomic_DNA"/>
</dbReference>
<organism evidence="3 4">
    <name type="scientific">Elysia crispata</name>
    <name type="common">lettuce slug</name>
    <dbReference type="NCBI Taxonomy" id="231223"/>
    <lineage>
        <taxon>Eukaryota</taxon>
        <taxon>Metazoa</taxon>
        <taxon>Spiralia</taxon>
        <taxon>Lophotrochozoa</taxon>
        <taxon>Mollusca</taxon>
        <taxon>Gastropoda</taxon>
        <taxon>Heterobranchia</taxon>
        <taxon>Euthyneura</taxon>
        <taxon>Panpulmonata</taxon>
        <taxon>Sacoglossa</taxon>
        <taxon>Placobranchoidea</taxon>
        <taxon>Plakobranchidae</taxon>
        <taxon>Elysia</taxon>
    </lineage>
</organism>
<dbReference type="Gene3D" id="3.90.215.10">
    <property type="entry name" value="Gamma Fibrinogen, chain A, domain 1"/>
    <property type="match status" value="1"/>
</dbReference>
<dbReference type="PROSITE" id="PS51406">
    <property type="entry name" value="FIBRINOGEN_C_2"/>
    <property type="match status" value="1"/>
</dbReference>
<protein>
    <recommendedName>
        <fullName evidence="2">Fibrinogen C-terminal domain-containing protein</fullName>
    </recommendedName>
</protein>
<comment type="caution">
    <text evidence="3">The sequence shown here is derived from an EMBL/GenBank/DDBJ whole genome shotgun (WGS) entry which is preliminary data.</text>
</comment>